<keyword evidence="3 5" id="KW-0378">Hydrolase</keyword>
<reference evidence="8" key="1">
    <citation type="submission" date="2016-12" db="EMBL/GenBank/DDBJ databases">
        <title>Draft Genome Sequences od Carboxydothermus pertinax and islandicus, Hydrogenogenic Carboxydotrophic Bacteria.</title>
        <authorList>
            <person name="Fukuyama Y."/>
            <person name="Ohmae K."/>
            <person name="Yoneda Y."/>
            <person name="Yoshida T."/>
            <person name="Sako Y."/>
        </authorList>
    </citation>
    <scope>NUCLEOTIDE SEQUENCE [LARGE SCALE GENOMIC DNA]</scope>
    <source>
        <strain evidence="8">Ug1</strain>
    </source>
</reference>
<evidence type="ECO:0000256" key="1">
    <source>
        <dbReference type="ARBA" id="ARBA00011073"/>
    </source>
</evidence>
<feature type="active site" description="Charge relay system" evidence="5">
    <location>
        <position position="190"/>
    </location>
</feature>
<dbReference type="STRING" id="870242.cpu_14510"/>
<dbReference type="GO" id="GO:0004252">
    <property type="term" value="F:serine-type endopeptidase activity"/>
    <property type="evidence" value="ECO:0007669"/>
    <property type="project" value="UniProtKB-UniRule"/>
</dbReference>
<accession>A0A1L8CVL8</accession>
<gene>
    <name evidence="7" type="ORF">cpu_14510</name>
</gene>
<feature type="active site" description="Charge relay system" evidence="5">
    <location>
        <position position="364"/>
    </location>
</feature>
<dbReference type="AlphaFoldDB" id="A0A1L8CVL8"/>
<dbReference type="GO" id="GO:0006508">
    <property type="term" value="P:proteolysis"/>
    <property type="evidence" value="ECO:0007669"/>
    <property type="project" value="UniProtKB-KW"/>
</dbReference>
<dbReference type="InterPro" id="IPR036852">
    <property type="entry name" value="Peptidase_S8/S53_dom_sf"/>
</dbReference>
<sequence length="501" mass="54412">MAGIKKLERGLKEKILSLKPGETIEVFVVLKNPALRGQEREEIINAFEMEVNRKVQELGIRSKNLRPYWLLPGFAAALDPSTIEKLLDDPEVEKIAPAQEKVKIPVNRRKIYRPTRALFKDALWQYKPVKASALWEKELWGSGVVVGHLDTGVNSKHPELLGKISGWARVDQYGNVSPEKPENAFDDNGHGTFTGGLIAGGSTKNPLGLAPEAKLISVKVLDRYGSGSLEQIIAGLQYIASKKEVKVVNMSWGVDGYFSILEKPLNNVLLLGILPVAAIGNDGPETSSSPANIPGVLSVGALDFYPRTLNYKYLYPAPFNDTQFVVPKSSLFRFPYYLKPDLLAPGVDVVSTGIKGYLIQSGSSAAAPIVTGLVAALSQKHKLLPQTMISLLKISATNAAKPNYGCGWGIPDAEKILSYLENAAFLEIVGKSAADRPLEARISMDVSGHYFGEVGYIHPLLGRLTFPVPANTSIKLTVQKPKGLPNTIEITTLGTVPIITV</sequence>
<keyword evidence="8" id="KW-1185">Reference proteome</keyword>
<dbReference type="RefSeq" id="WP_075859389.1">
    <property type="nucleotide sequence ID" value="NZ_BDJK01000020.1"/>
</dbReference>
<dbReference type="PROSITE" id="PS51892">
    <property type="entry name" value="SUBTILASE"/>
    <property type="match status" value="1"/>
</dbReference>
<dbReference type="InterPro" id="IPR015500">
    <property type="entry name" value="Peptidase_S8_subtilisin-rel"/>
</dbReference>
<dbReference type="Pfam" id="PF00082">
    <property type="entry name" value="Peptidase_S8"/>
    <property type="match status" value="1"/>
</dbReference>
<keyword evidence="4 5" id="KW-0720">Serine protease</keyword>
<dbReference type="PANTHER" id="PTHR43806:SF11">
    <property type="entry name" value="CEREVISIN-RELATED"/>
    <property type="match status" value="1"/>
</dbReference>
<dbReference type="PANTHER" id="PTHR43806">
    <property type="entry name" value="PEPTIDASE S8"/>
    <property type="match status" value="1"/>
</dbReference>
<dbReference type="SUPFAM" id="SSF52743">
    <property type="entry name" value="Subtilisin-like"/>
    <property type="match status" value="1"/>
</dbReference>
<evidence type="ECO:0000256" key="5">
    <source>
        <dbReference type="PROSITE-ProRule" id="PRU01240"/>
    </source>
</evidence>
<keyword evidence="2 5" id="KW-0645">Protease</keyword>
<dbReference type="InterPro" id="IPR050131">
    <property type="entry name" value="Peptidase_S8_subtilisin-like"/>
</dbReference>
<dbReference type="PRINTS" id="PR00723">
    <property type="entry name" value="SUBTILISIN"/>
</dbReference>
<feature type="domain" description="Peptidase S8/S53" evidence="6">
    <location>
        <begin position="141"/>
        <end position="409"/>
    </location>
</feature>
<evidence type="ECO:0000256" key="4">
    <source>
        <dbReference type="ARBA" id="ARBA00022825"/>
    </source>
</evidence>
<evidence type="ECO:0000313" key="7">
    <source>
        <dbReference type="EMBL" id="GAV22941.1"/>
    </source>
</evidence>
<evidence type="ECO:0000256" key="3">
    <source>
        <dbReference type="ARBA" id="ARBA00022801"/>
    </source>
</evidence>
<name>A0A1L8CVL8_9THEO</name>
<evidence type="ECO:0000259" key="6">
    <source>
        <dbReference type="Pfam" id="PF00082"/>
    </source>
</evidence>
<dbReference type="EMBL" id="BDJK01000020">
    <property type="protein sequence ID" value="GAV22941.1"/>
    <property type="molecule type" value="Genomic_DNA"/>
</dbReference>
<comment type="caution">
    <text evidence="7">The sequence shown here is derived from an EMBL/GenBank/DDBJ whole genome shotgun (WGS) entry which is preliminary data.</text>
</comment>
<dbReference type="InterPro" id="IPR000209">
    <property type="entry name" value="Peptidase_S8/S53_dom"/>
</dbReference>
<feature type="active site" description="Charge relay system" evidence="5">
    <location>
        <position position="150"/>
    </location>
</feature>
<proteinExistence type="inferred from homology"/>
<protein>
    <submittedName>
        <fullName evidence="7">Serine protease</fullName>
    </submittedName>
</protein>
<dbReference type="OrthoDB" id="9798386at2"/>
<organism evidence="7 8">
    <name type="scientific">Carboxydothermus pertinax</name>
    <dbReference type="NCBI Taxonomy" id="870242"/>
    <lineage>
        <taxon>Bacteria</taxon>
        <taxon>Bacillati</taxon>
        <taxon>Bacillota</taxon>
        <taxon>Clostridia</taxon>
        <taxon>Thermoanaerobacterales</taxon>
        <taxon>Thermoanaerobacteraceae</taxon>
        <taxon>Carboxydothermus</taxon>
    </lineage>
</organism>
<evidence type="ECO:0000256" key="2">
    <source>
        <dbReference type="ARBA" id="ARBA00022670"/>
    </source>
</evidence>
<comment type="similarity">
    <text evidence="1 5">Belongs to the peptidase S8 family.</text>
</comment>
<evidence type="ECO:0000313" key="8">
    <source>
        <dbReference type="Proteomes" id="UP000187485"/>
    </source>
</evidence>
<dbReference type="Proteomes" id="UP000187485">
    <property type="component" value="Unassembled WGS sequence"/>
</dbReference>
<dbReference type="Gene3D" id="3.40.50.200">
    <property type="entry name" value="Peptidase S8/S53 domain"/>
    <property type="match status" value="1"/>
</dbReference>